<protein>
    <submittedName>
        <fullName evidence="2">Uncharacterized protein</fullName>
    </submittedName>
</protein>
<proteinExistence type="predicted"/>
<keyword evidence="1" id="KW-0732">Signal</keyword>
<dbReference type="EMBL" id="JABTDW010000001">
    <property type="protein sequence ID" value="NSB14085.1"/>
    <property type="molecule type" value="Genomic_DNA"/>
</dbReference>
<feature type="chain" id="PRO_5042185342" evidence="1">
    <location>
        <begin position="25"/>
        <end position="110"/>
    </location>
</feature>
<sequence>MKRSISVFLFFSCLFFANNTISYAQISSYGSQGIYTINDLKLSPDTNYAVQNNSFNERALLIIYDSKPNLIQLIRLIPQSKKYDLIPLKNDYIIIILGRGTLDFSREASS</sequence>
<evidence type="ECO:0000256" key="1">
    <source>
        <dbReference type="SAM" id="SignalP"/>
    </source>
</evidence>
<organism evidence="2 3">
    <name type="scientific">Clostridium beijerinckii</name>
    <name type="common">Clostridium MP</name>
    <dbReference type="NCBI Taxonomy" id="1520"/>
    <lineage>
        <taxon>Bacteria</taxon>
        <taxon>Bacillati</taxon>
        <taxon>Bacillota</taxon>
        <taxon>Clostridia</taxon>
        <taxon>Eubacteriales</taxon>
        <taxon>Clostridiaceae</taxon>
        <taxon>Clostridium</taxon>
    </lineage>
</organism>
<dbReference type="Proteomes" id="UP000822184">
    <property type="component" value="Unassembled WGS sequence"/>
</dbReference>
<gene>
    <name evidence="2" type="ORF">BCD95_002344</name>
</gene>
<feature type="signal peptide" evidence="1">
    <location>
        <begin position="1"/>
        <end position="24"/>
    </location>
</feature>
<evidence type="ECO:0000313" key="2">
    <source>
        <dbReference type="EMBL" id="NSB14085.1"/>
    </source>
</evidence>
<reference evidence="2" key="1">
    <citation type="submission" date="2020-06" db="EMBL/GenBank/DDBJ databases">
        <title>Genomic insights into acetone-butanol-ethanol (ABE) fermentation by sequencing solventogenic clostridia strains.</title>
        <authorList>
            <person name="Brown S."/>
        </authorList>
    </citation>
    <scope>NUCLEOTIDE SEQUENCE</scope>
    <source>
        <strain evidence="2">DJ123</strain>
    </source>
</reference>
<evidence type="ECO:0000313" key="3">
    <source>
        <dbReference type="Proteomes" id="UP000822184"/>
    </source>
</evidence>
<accession>A0AAE5H3W5</accession>
<comment type="caution">
    <text evidence="2">The sequence shown here is derived from an EMBL/GenBank/DDBJ whole genome shotgun (WGS) entry which is preliminary data.</text>
</comment>
<dbReference type="AlphaFoldDB" id="A0AAE5H3W5"/>
<name>A0AAE5H3W5_CLOBE</name>